<dbReference type="InterPro" id="IPR011089">
    <property type="entry name" value="GmrSD_C"/>
</dbReference>
<evidence type="ECO:0000259" key="3">
    <source>
        <dbReference type="Pfam" id="PF07510"/>
    </source>
</evidence>
<gene>
    <name evidence="4" type="ORF">HGG74_05365</name>
</gene>
<accession>A0A7X6K5X0</accession>
<feature type="signal peptide" evidence="2">
    <location>
        <begin position="1"/>
        <end position="31"/>
    </location>
</feature>
<dbReference type="PANTHER" id="PTHR24094">
    <property type="entry name" value="SECRETED PROTEIN"/>
    <property type="match status" value="1"/>
</dbReference>
<keyword evidence="2" id="KW-0732">Signal</keyword>
<evidence type="ECO:0000313" key="5">
    <source>
        <dbReference type="Proteomes" id="UP000544090"/>
    </source>
</evidence>
<evidence type="ECO:0000256" key="1">
    <source>
        <dbReference type="SAM" id="MobiDB-lite"/>
    </source>
</evidence>
<keyword evidence="4" id="KW-0540">Nuclease</keyword>
<feature type="region of interest" description="Disordered" evidence="1">
    <location>
        <begin position="222"/>
        <end position="252"/>
    </location>
</feature>
<proteinExistence type="predicted"/>
<reference evidence="4 5" key="1">
    <citation type="submission" date="2020-04" db="EMBL/GenBank/DDBJ databases">
        <title>Arthrobacter sp. nov.</title>
        <authorList>
            <person name="Liu S."/>
        </authorList>
    </citation>
    <scope>NUCLEOTIDE SEQUENCE [LARGE SCALE GENOMIC DNA]</scope>
    <source>
        <strain evidence="4 5">E918</strain>
    </source>
</reference>
<dbReference type="GO" id="GO:0004519">
    <property type="term" value="F:endonuclease activity"/>
    <property type="evidence" value="ECO:0007669"/>
    <property type="project" value="UniProtKB-KW"/>
</dbReference>
<protein>
    <submittedName>
        <fullName evidence="4">HNH endonuclease</fullName>
    </submittedName>
</protein>
<dbReference type="PANTHER" id="PTHR24094:SF15">
    <property type="entry name" value="AMP-DEPENDENT SYNTHETASE_LIGASE DOMAIN-CONTAINING PROTEIN-RELATED"/>
    <property type="match status" value="1"/>
</dbReference>
<feature type="chain" id="PRO_5030696649" evidence="2">
    <location>
        <begin position="32"/>
        <end position="263"/>
    </location>
</feature>
<feature type="domain" description="GmrSD restriction endonucleases C-terminal" evidence="3">
    <location>
        <begin position="77"/>
        <end position="213"/>
    </location>
</feature>
<name>A0A7X6K5X0_9MICC</name>
<evidence type="ECO:0000313" key="4">
    <source>
        <dbReference type="EMBL" id="NKX53978.1"/>
    </source>
</evidence>
<dbReference type="EMBL" id="JAAZSQ010000003">
    <property type="protein sequence ID" value="NKX53978.1"/>
    <property type="molecule type" value="Genomic_DNA"/>
</dbReference>
<comment type="caution">
    <text evidence="4">The sequence shown here is derived from an EMBL/GenBank/DDBJ whole genome shotgun (WGS) entry which is preliminary data.</text>
</comment>
<keyword evidence="4" id="KW-0378">Hydrolase</keyword>
<dbReference type="Pfam" id="PF07510">
    <property type="entry name" value="GmrSD_C"/>
    <property type="match status" value="1"/>
</dbReference>
<keyword evidence="5" id="KW-1185">Reference proteome</keyword>
<organism evidence="4 5">
    <name type="scientific">Arthrobacter mobilis</name>
    <dbReference type="NCBI Taxonomy" id="2724944"/>
    <lineage>
        <taxon>Bacteria</taxon>
        <taxon>Bacillati</taxon>
        <taxon>Actinomycetota</taxon>
        <taxon>Actinomycetes</taxon>
        <taxon>Micrococcales</taxon>
        <taxon>Micrococcaceae</taxon>
        <taxon>Arthrobacter</taxon>
    </lineage>
</organism>
<sequence>MLKVHLARPLAALAAAGALLLGGFAAVPAGAAGPKATGPSAASVLNTLPVKGKAAKTGYDRDKFGPAWSDTNKNGCDTRNDILKRDLARDRFKAGTRDCVITTGTLKDPYTGKTISHVRGGNKVDIDHVVALGQAWVAGARKLSTAQRTAFANDPLNLLAVDASANRQKGDREASAWLPKNKSFRCTYVATQIAVKKKYALSVTSAEKSAMKRVLSSCPGQKSVKVTPIKPAGGKTTSPSKPPVKDTAPAKTVKRVRPGAYCA</sequence>
<evidence type="ECO:0000256" key="2">
    <source>
        <dbReference type="SAM" id="SignalP"/>
    </source>
</evidence>
<dbReference type="Proteomes" id="UP000544090">
    <property type="component" value="Unassembled WGS sequence"/>
</dbReference>
<dbReference type="AlphaFoldDB" id="A0A7X6K5X0"/>
<keyword evidence="4" id="KW-0255">Endonuclease</keyword>